<evidence type="ECO:0000313" key="3">
    <source>
        <dbReference type="Proteomes" id="UP000663923"/>
    </source>
</evidence>
<evidence type="ECO:0000259" key="1">
    <source>
        <dbReference type="PROSITE" id="PS50995"/>
    </source>
</evidence>
<sequence>MIEKETYSETVDSHISAAASSQADMVLTSLRQIIRAIDVQSKKLARETGLTTPQHVVLKAVDELGEVTTRQISGHVSLSQPTVTLMFDNLEKRGLVERYRSTTDKRIVHSRLTEQGQAALDAAPPLLQDHFLDQFGDLSKDHRDHILSALTEVARMMGADELDASPVLTIASPPTAQ</sequence>
<dbReference type="Gene3D" id="1.10.10.10">
    <property type="entry name" value="Winged helix-like DNA-binding domain superfamily/Winged helix DNA-binding domain"/>
    <property type="match status" value="1"/>
</dbReference>
<accession>A0ABX7SZ59</accession>
<evidence type="ECO:0000313" key="2">
    <source>
        <dbReference type="EMBL" id="QTD54563.1"/>
    </source>
</evidence>
<dbReference type="Pfam" id="PF01047">
    <property type="entry name" value="MarR"/>
    <property type="match status" value="1"/>
</dbReference>
<dbReference type="Proteomes" id="UP000663923">
    <property type="component" value="Chromosome"/>
</dbReference>
<dbReference type="PROSITE" id="PS50995">
    <property type="entry name" value="HTH_MARR_2"/>
    <property type="match status" value="1"/>
</dbReference>
<protein>
    <submittedName>
        <fullName evidence="2">Winged helix-turn-helix transcriptional regulator</fullName>
    </submittedName>
</protein>
<dbReference type="EMBL" id="CP071794">
    <property type="protein sequence ID" value="QTD54563.1"/>
    <property type="molecule type" value="Genomic_DNA"/>
</dbReference>
<reference evidence="2 3" key="1">
    <citation type="submission" date="2021-03" db="EMBL/GenBank/DDBJ databases">
        <title>Complete genome of Parasphingorhabdus_sp.JHSY0214.</title>
        <authorList>
            <person name="Yoo J.H."/>
            <person name="Bae J.W."/>
        </authorList>
    </citation>
    <scope>NUCLEOTIDE SEQUENCE [LARGE SCALE GENOMIC DNA]</scope>
    <source>
        <strain evidence="2 3">JHSY0214</strain>
    </source>
</reference>
<organism evidence="2 3">
    <name type="scientific">Parasphingorhabdus cellanae</name>
    <dbReference type="NCBI Taxonomy" id="2806553"/>
    <lineage>
        <taxon>Bacteria</taxon>
        <taxon>Pseudomonadati</taxon>
        <taxon>Pseudomonadota</taxon>
        <taxon>Alphaproteobacteria</taxon>
        <taxon>Sphingomonadales</taxon>
        <taxon>Sphingomonadaceae</taxon>
        <taxon>Parasphingorhabdus</taxon>
    </lineage>
</organism>
<dbReference type="PANTHER" id="PTHR33164:SF89">
    <property type="entry name" value="MARR FAMILY REGULATORY PROTEIN"/>
    <property type="match status" value="1"/>
</dbReference>
<name>A0ABX7SZ59_9SPHN</name>
<dbReference type="PANTHER" id="PTHR33164">
    <property type="entry name" value="TRANSCRIPTIONAL REGULATOR, MARR FAMILY"/>
    <property type="match status" value="1"/>
</dbReference>
<proteinExistence type="predicted"/>
<dbReference type="InterPro" id="IPR036388">
    <property type="entry name" value="WH-like_DNA-bd_sf"/>
</dbReference>
<dbReference type="SMART" id="SM00347">
    <property type="entry name" value="HTH_MARR"/>
    <property type="match status" value="1"/>
</dbReference>
<dbReference type="RefSeq" id="WP_207986397.1">
    <property type="nucleotide sequence ID" value="NZ_CP071794.1"/>
</dbReference>
<dbReference type="SUPFAM" id="SSF46785">
    <property type="entry name" value="Winged helix' DNA-binding domain"/>
    <property type="match status" value="1"/>
</dbReference>
<gene>
    <name evidence="2" type="ORF">J4G78_09710</name>
</gene>
<dbReference type="PRINTS" id="PR00598">
    <property type="entry name" value="HTHMARR"/>
</dbReference>
<dbReference type="InterPro" id="IPR039422">
    <property type="entry name" value="MarR/SlyA-like"/>
</dbReference>
<dbReference type="InterPro" id="IPR036390">
    <property type="entry name" value="WH_DNA-bd_sf"/>
</dbReference>
<keyword evidence="3" id="KW-1185">Reference proteome</keyword>
<feature type="domain" description="HTH marR-type" evidence="1">
    <location>
        <begin position="23"/>
        <end position="155"/>
    </location>
</feature>
<dbReference type="InterPro" id="IPR000835">
    <property type="entry name" value="HTH_MarR-typ"/>
</dbReference>